<dbReference type="Proteomes" id="UP000479241">
    <property type="component" value="Unassembled WGS sequence"/>
</dbReference>
<sequence length="182" mass="19137">MVSLLIGTAVLSGCSEKQEANESLPTSAAPTTEALPQIGPADFPVPDEARTKDAGGAEAFARYYIELLQRQQDVPAGEPLRDLGPDCQECLRIALDFDEAAAANRRFEGGELSITGAFGTAVSEDRANLSFLARVEAGAVLEASGEAVQGTQSAAIERLPSAIALDWSPDDHCWRVSGLSFG</sequence>
<dbReference type="RefSeq" id="WP_163208316.1">
    <property type="nucleotide sequence ID" value="NZ_JAAGWG010000060.1"/>
</dbReference>
<dbReference type="EMBL" id="JAAGWG010000060">
    <property type="protein sequence ID" value="NEK87951.1"/>
    <property type="molecule type" value="Genomic_DNA"/>
</dbReference>
<comment type="caution">
    <text evidence="2">The sequence shown here is derived from an EMBL/GenBank/DDBJ whole genome shotgun (WGS) entry which is preliminary data.</text>
</comment>
<proteinExistence type="predicted"/>
<dbReference type="AlphaFoldDB" id="A0A6L9W8V4"/>
<reference evidence="2 3" key="1">
    <citation type="submission" date="2019-12" db="EMBL/GenBank/DDBJ databases">
        <title>the WGS of Blastococcus saxobsidens 67B17.</title>
        <authorList>
            <person name="Jiang Z."/>
        </authorList>
    </citation>
    <scope>NUCLEOTIDE SEQUENCE [LARGE SCALE GENOMIC DNA]</scope>
    <source>
        <strain evidence="2 3">67B17</strain>
    </source>
</reference>
<feature type="region of interest" description="Disordered" evidence="1">
    <location>
        <begin position="17"/>
        <end position="43"/>
    </location>
</feature>
<feature type="compositionally biased region" description="Polar residues" evidence="1">
    <location>
        <begin position="21"/>
        <end position="30"/>
    </location>
</feature>
<name>A0A6L9W8V4_9ACTN</name>
<evidence type="ECO:0000313" key="2">
    <source>
        <dbReference type="EMBL" id="NEK87951.1"/>
    </source>
</evidence>
<evidence type="ECO:0000313" key="3">
    <source>
        <dbReference type="Proteomes" id="UP000479241"/>
    </source>
</evidence>
<accession>A0A6L9W8V4</accession>
<evidence type="ECO:0000256" key="1">
    <source>
        <dbReference type="SAM" id="MobiDB-lite"/>
    </source>
</evidence>
<gene>
    <name evidence="2" type="ORF">GCU60_19615</name>
</gene>
<protein>
    <submittedName>
        <fullName evidence="2">Uncharacterized protein</fullName>
    </submittedName>
</protein>
<organism evidence="2 3">
    <name type="scientific">Blastococcus saxobsidens</name>
    <dbReference type="NCBI Taxonomy" id="138336"/>
    <lineage>
        <taxon>Bacteria</taxon>
        <taxon>Bacillati</taxon>
        <taxon>Actinomycetota</taxon>
        <taxon>Actinomycetes</taxon>
        <taxon>Geodermatophilales</taxon>
        <taxon>Geodermatophilaceae</taxon>
        <taxon>Blastococcus</taxon>
    </lineage>
</organism>